<gene>
    <name evidence="1" type="ORF">D5039_05955</name>
</gene>
<dbReference type="EMBL" id="QZCW01000001">
    <property type="protein sequence ID" value="MCW5320728.1"/>
    <property type="molecule type" value="Genomic_DNA"/>
</dbReference>
<proteinExistence type="predicted"/>
<dbReference type="Proteomes" id="UP001208935">
    <property type="component" value="Unassembled WGS sequence"/>
</dbReference>
<accession>A0ABT3KQX9</accession>
<reference evidence="2" key="1">
    <citation type="submission" date="2023-07" db="EMBL/GenBank/DDBJ databases">
        <title>Verminephrobacter genomes.</title>
        <authorList>
            <person name="Lund M.B."/>
        </authorList>
    </citation>
    <scope>NUCLEOTIDE SEQUENCE [LARGE SCALE GENOMIC DNA]</scope>
    <source>
        <strain evidence="2">AtM5-05</strain>
    </source>
</reference>
<keyword evidence="2" id="KW-1185">Reference proteome</keyword>
<comment type="caution">
    <text evidence="1">The sequence shown here is derived from an EMBL/GenBank/DDBJ whole genome shotgun (WGS) entry which is preliminary data.</text>
</comment>
<name>A0ABT3KQX9_9BURK</name>
<evidence type="ECO:0000313" key="2">
    <source>
        <dbReference type="Proteomes" id="UP001208935"/>
    </source>
</evidence>
<evidence type="ECO:0000313" key="1">
    <source>
        <dbReference type="EMBL" id="MCW5320728.1"/>
    </source>
</evidence>
<organism evidence="1 2">
    <name type="scientific">Verminephrobacter aporrectodeae subsp. tuberculatae</name>
    <dbReference type="NCBI Taxonomy" id="1110392"/>
    <lineage>
        <taxon>Bacteria</taxon>
        <taxon>Pseudomonadati</taxon>
        <taxon>Pseudomonadota</taxon>
        <taxon>Betaproteobacteria</taxon>
        <taxon>Burkholderiales</taxon>
        <taxon>Comamonadaceae</taxon>
        <taxon>Verminephrobacter</taxon>
    </lineage>
</organism>
<protein>
    <submittedName>
        <fullName evidence="1">Uncharacterized protein</fullName>
    </submittedName>
</protein>
<sequence>MMSSISALPEYTVRVACQVRLPSGFAKLDSVPPETASEVPASRPGTTSLKVMVTGSMTMEVVPAVLSLGSPKEMLSIRGHSGSTVEMPPWVSIAAPLLLACPLPGLPSLSMIRSRFRVTTARLFGAGIGLGLALKTQTDRASCADPLASNSSPKVACTLPSLMLSKVTASVNATLTCKESISFVVR</sequence>